<reference evidence="2 3" key="1">
    <citation type="submission" date="2016-10" db="EMBL/GenBank/DDBJ databases">
        <authorList>
            <person name="de Groot N.N."/>
        </authorList>
    </citation>
    <scope>NUCLEOTIDE SEQUENCE [LARGE SCALE GENOMIC DNA]</scope>
    <source>
        <strain evidence="2 3">IBRC-M 10780</strain>
    </source>
</reference>
<name>A0A1I0B699_9BACI</name>
<sequence length="210" mass="24581">MTDGGKRFLQELAEEIGDHPDKSSILEEYHAHIWEMKKEASFSEDELYDQVVDRLGTPKEIASMWKQESRITPQKTQWLFVLLNLTLFIGGAVLTLSYNVLDWTWIEVLWAELTDISIIIMLVYILFWGLLGYEIGREFGHRGRKLLRKTFFVSVIPNLVLMYLIIFKLIPHEWFQPLINVPFMIACIVLTALLYPVSWLGYRWGRKASV</sequence>
<keyword evidence="1" id="KW-0472">Membrane</keyword>
<protein>
    <submittedName>
        <fullName evidence="2">Uncharacterized protein</fullName>
    </submittedName>
</protein>
<dbReference type="Pfam" id="PF22564">
    <property type="entry name" value="HAAS"/>
    <property type="match status" value="1"/>
</dbReference>
<feature type="transmembrane region" description="Helical" evidence="1">
    <location>
        <begin position="182"/>
        <end position="202"/>
    </location>
</feature>
<dbReference type="OrthoDB" id="2705958at2"/>
<dbReference type="STRING" id="930131.SAMN05216389_104174"/>
<feature type="transmembrane region" description="Helical" evidence="1">
    <location>
        <begin position="78"/>
        <end position="101"/>
    </location>
</feature>
<dbReference type="RefSeq" id="WP_090868031.1">
    <property type="nucleotide sequence ID" value="NZ_FOHE01000004.1"/>
</dbReference>
<evidence type="ECO:0000256" key="1">
    <source>
        <dbReference type="SAM" id="Phobius"/>
    </source>
</evidence>
<evidence type="ECO:0000313" key="3">
    <source>
        <dbReference type="Proteomes" id="UP000198618"/>
    </source>
</evidence>
<organism evidence="2 3">
    <name type="scientific">Oceanobacillus limi</name>
    <dbReference type="NCBI Taxonomy" id="930131"/>
    <lineage>
        <taxon>Bacteria</taxon>
        <taxon>Bacillati</taxon>
        <taxon>Bacillota</taxon>
        <taxon>Bacilli</taxon>
        <taxon>Bacillales</taxon>
        <taxon>Bacillaceae</taxon>
        <taxon>Oceanobacillus</taxon>
    </lineage>
</organism>
<dbReference type="EMBL" id="FOHE01000004">
    <property type="protein sequence ID" value="SET01557.1"/>
    <property type="molecule type" value="Genomic_DNA"/>
</dbReference>
<keyword evidence="3" id="KW-1185">Reference proteome</keyword>
<keyword evidence="1" id="KW-1133">Transmembrane helix</keyword>
<proteinExistence type="predicted"/>
<dbReference type="Proteomes" id="UP000198618">
    <property type="component" value="Unassembled WGS sequence"/>
</dbReference>
<dbReference type="AlphaFoldDB" id="A0A1I0B699"/>
<gene>
    <name evidence="2" type="ORF">SAMN05216389_104174</name>
</gene>
<feature type="transmembrane region" description="Helical" evidence="1">
    <location>
        <begin position="151"/>
        <end position="170"/>
    </location>
</feature>
<evidence type="ECO:0000313" key="2">
    <source>
        <dbReference type="EMBL" id="SET01557.1"/>
    </source>
</evidence>
<accession>A0A1I0B699</accession>
<feature type="transmembrane region" description="Helical" evidence="1">
    <location>
        <begin position="113"/>
        <end position="131"/>
    </location>
</feature>
<keyword evidence="1" id="KW-0812">Transmembrane</keyword>